<reference evidence="3" key="1">
    <citation type="submission" date="2020-05" db="EMBL/GenBank/DDBJ databases">
        <title>Phylogenomic resolution of chytrid fungi.</title>
        <authorList>
            <person name="Stajich J.E."/>
            <person name="Amses K."/>
            <person name="Simmons R."/>
            <person name="Seto K."/>
            <person name="Myers J."/>
            <person name="Bonds A."/>
            <person name="Quandt C.A."/>
            <person name="Barry K."/>
            <person name="Liu P."/>
            <person name="Grigoriev I."/>
            <person name="Longcore J.E."/>
            <person name="James T.Y."/>
        </authorList>
    </citation>
    <scope>NUCLEOTIDE SEQUENCE</scope>
    <source>
        <strain evidence="3">JEL0513</strain>
    </source>
</reference>
<dbReference type="SMART" id="SM00671">
    <property type="entry name" value="SEL1"/>
    <property type="match status" value="5"/>
</dbReference>
<evidence type="ECO:0000256" key="1">
    <source>
        <dbReference type="ARBA" id="ARBA00022737"/>
    </source>
</evidence>
<feature type="region of interest" description="Disordered" evidence="2">
    <location>
        <begin position="93"/>
        <end position="130"/>
    </location>
</feature>
<dbReference type="InterPro" id="IPR032675">
    <property type="entry name" value="LRR_dom_sf"/>
</dbReference>
<dbReference type="Gene3D" id="3.80.10.10">
    <property type="entry name" value="Ribonuclease Inhibitor"/>
    <property type="match status" value="1"/>
</dbReference>
<dbReference type="EMBL" id="JADGJH010000519">
    <property type="protein sequence ID" value="KAJ3127294.1"/>
    <property type="molecule type" value="Genomic_DNA"/>
</dbReference>
<comment type="caution">
    <text evidence="3">The sequence shown here is derived from an EMBL/GenBank/DDBJ whole genome shotgun (WGS) entry which is preliminary data.</text>
</comment>
<gene>
    <name evidence="3" type="ORF">HK100_009829</name>
</gene>
<dbReference type="PANTHER" id="PTHR46430">
    <property type="entry name" value="PROTEIN SKT5-RELATED"/>
    <property type="match status" value="1"/>
</dbReference>
<feature type="compositionally biased region" description="Polar residues" evidence="2">
    <location>
        <begin position="423"/>
        <end position="432"/>
    </location>
</feature>
<keyword evidence="4" id="KW-1185">Reference proteome</keyword>
<dbReference type="InterPro" id="IPR006597">
    <property type="entry name" value="Sel1-like"/>
</dbReference>
<feature type="compositionally biased region" description="Low complexity" evidence="2">
    <location>
        <begin position="1051"/>
        <end position="1064"/>
    </location>
</feature>
<evidence type="ECO:0000313" key="3">
    <source>
        <dbReference type="EMBL" id="KAJ3127294.1"/>
    </source>
</evidence>
<feature type="region of interest" description="Disordered" evidence="2">
    <location>
        <begin position="1"/>
        <end position="72"/>
    </location>
</feature>
<name>A0AAD5XE20_9FUNG</name>
<dbReference type="InterPro" id="IPR051726">
    <property type="entry name" value="Chitin_Synth_Reg"/>
</dbReference>
<feature type="compositionally biased region" description="Polar residues" evidence="2">
    <location>
        <begin position="1026"/>
        <end position="1044"/>
    </location>
</feature>
<dbReference type="SUPFAM" id="SSF81901">
    <property type="entry name" value="HCP-like"/>
    <property type="match status" value="2"/>
</dbReference>
<proteinExistence type="predicted"/>
<protein>
    <submittedName>
        <fullName evidence="3">Uncharacterized protein</fullName>
    </submittedName>
</protein>
<feature type="compositionally biased region" description="Polar residues" evidence="2">
    <location>
        <begin position="403"/>
        <end position="415"/>
    </location>
</feature>
<feature type="compositionally biased region" description="Low complexity" evidence="2">
    <location>
        <begin position="322"/>
        <end position="334"/>
    </location>
</feature>
<feature type="compositionally biased region" description="Basic and acidic residues" evidence="2">
    <location>
        <begin position="384"/>
        <end position="394"/>
    </location>
</feature>
<feature type="compositionally biased region" description="Polar residues" evidence="2">
    <location>
        <begin position="93"/>
        <end position="104"/>
    </location>
</feature>
<dbReference type="Gene3D" id="1.25.40.10">
    <property type="entry name" value="Tetratricopeptide repeat domain"/>
    <property type="match status" value="1"/>
</dbReference>
<keyword evidence="1" id="KW-0677">Repeat</keyword>
<organism evidence="3 4">
    <name type="scientific">Physocladia obscura</name>
    <dbReference type="NCBI Taxonomy" id="109957"/>
    <lineage>
        <taxon>Eukaryota</taxon>
        <taxon>Fungi</taxon>
        <taxon>Fungi incertae sedis</taxon>
        <taxon>Chytridiomycota</taxon>
        <taxon>Chytridiomycota incertae sedis</taxon>
        <taxon>Chytridiomycetes</taxon>
        <taxon>Chytridiales</taxon>
        <taxon>Chytriomycetaceae</taxon>
        <taxon>Physocladia</taxon>
    </lineage>
</organism>
<dbReference type="InterPro" id="IPR011990">
    <property type="entry name" value="TPR-like_helical_dom_sf"/>
</dbReference>
<feature type="region of interest" description="Disordered" evidence="2">
    <location>
        <begin position="314"/>
        <end position="475"/>
    </location>
</feature>
<dbReference type="Proteomes" id="UP001211907">
    <property type="component" value="Unassembled WGS sequence"/>
</dbReference>
<feature type="compositionally biased region" description="Polar residues" evidence="2">
    <location>
        <begin position="41"/>
        <end position="65"/>
    </location>
</feature>
<feature type="compositionally biased region" description="Polar residues" evidence="2">
    <location>
        <begin position="443"/>
        <end position="453"/>
    </location>
</feature>
<dbReference type="SUPFAM" id="SSF52047">
    <property type="entry name" value="RNI-like"/>
    <property type="match status" value="1"/>
</dbReference>
<feature type="region of interest" description="Disordered" evidence="2">
    <location>
        <begin position="1026"/>
        <end position="1064"/>
    </location>
</feature>
<evidence type="ECO:0000313" key="4">
    <source>
        <dbReference type="Proteomes" id="UP001211907"/>
    </source>
</evidence>
<feature type="compositionally biased region" description="Polar residues" evidence="2">
    <location>
        <begin position="344"/>
        <end position="371"/>
    </location>
</feature>
<evidence type="ECO:0000256" key="2">
    <source>
        <dbReference type="SAM" id="MobiDB-lite"/>
    </source>
</evidence>
<dbReference type="PANTHER" id="PTHR46430:SF3">
    <property type="entry name" value="ACTIVATOR OF C KINASE PROTEIN 1"/>
    <property type="match status" value="1"/>
</dbReference>
<sequence>MVGWTAASRRREDNANSGSNLGQLGSSDTMNGGGLLADINSELSGNSSLARHADQNSYSANNPQSAHPLPPIKPVEPLGISWVLSGEFADYNSSPITDSPNEATQMPRAQDQPPTISTGQLPAKQSPARESKNYFGSFGSVRNDTNSSSNKLVDLNPFLKKKDASLPRPSPRSETPAIIASTPLSPVNAVFDDEKRQYQQEQPISGAVLVGMLAAFRNSRNSSPDPRPSSPVISERRMSFGFNSGRSKSSISKHDVSETNGRLIRDQLLESNREIGSPVEYYDSAPMERSESSRSVLERTKTWWQNRMSRGKSLPAGWLKISRPSSPKNSRPNSPKSPQPTSPVTPTNLEYPNTLLGSSSKAISKTFSPLSPLNKKKANSKQENLPKDSTEKLAHSVKIVGEMSTSPYNPNQEFKNGSPKLASRSSTKSMASRVSALWGKHSTAPQSVTQLVTEKQKPLELNESRPLNISSFPDESRNVFPTSPLPKSPIPTSPFPEQGISEIKMKFPPQKSTLITSYFQETNRDVTSSNQFLNPDSPLIGPYIPTHEEQLLKNGFSAWYIYGDSASIASVTKKESMLASQERNNSPFIEESVPISPQTSINQRSIDVTPSFQVEQQNVDKQISATVLSRDFPPDETNAAEKGAAAELSDATISVSTLDVPAIVSDIILEPSIQLNKLENNSRRSSAYFQVVTSENNIGLQNAVQLAENLEEAEVLTAMEQEGAVAEKEDKKEIAEEQNVPVSELKELFQAVVDVGDVSLDWLIENLGKENCDIAVLDLSDDHLNGQDVVLIAQVLKINKSLKILMFGDSQVSEIARVALESSFRFNTTLNEVKIGTQSFIRKNDGTMPSLELDPGNFAPQIFISVAAPIEVVNSEEVYVKKIVDSNINHVSAAAFSPNSVADQSVNTEKSENNDSGLTVGLESLISAEPAIVEPLIGGKKELTLPGIDRANIKSVSFAPEFSDQAIISNVENLEYTPFTGPPAVPGLPVPAGQNLTPEQAKLYQQQMALYNQQMQMYQKFWQQHSMSHGQGSPNYQSPSNKGTSSRSKRMSSYSISESDSGSYNGSNYGGSSLLPANSSAADIWNKVFLMRPSFKNTRRSSWTTSTRTEVALKVNTLRLGLEKAASKPDSRRSVNAMVEFAKFCIQNTVALDPAERHELLTVSFDILKKLCFRGVAEAQYLLGKAYLDDGNYDSSYILLYNAAIQSYGPACGKISTLIAGGKGVERSEANAVSFLKRGVAAGDVESAYKLGYAYSYGKLGLRSSFSEAVKLFNECAKDVKSDYRPKALFEISKIFEVGSNEVSKNESVALSALNDSAKSGYLPAITRIADCYLHGKFGLRADADKAKSLFKTAAELGDEQARAALLSLRY</sequence>
<accession>A0AAD5XE20</accession>
<feature type="compositionally biased region" description="Basic and acidic residues" evidence="2">
    <location>
        <begin position="454"/>
        <end position="463"/>
    </location>
</feature>
<feature type="compositionally biased region" description="Low complexity" evidence="2">
    <location>
        <begin position="16"/>
        <end position="27"/>
    </location>
</feature>
<dbReference type="Pfam" id="PF08238">
    <property type="entry name" value="Sel1"/>
    <property type="match status" value="3"/>
</dbReference>